<dbReference type="Proteomes" id="UP000076744">
    <property type="component" value="Unassembled WGS sequence"/>
</dbReference>
<dbReference type="EMBL" id="AZHB01000013">
    <property type="protein sequence ID" value="OAA61486.1"/>
    <property type="molecule type" value="Genomic_DNA"/>
</dbReference>
<protein>
    <recommendedName>
        <fullName evidence="4">Myb-like domain-containing protein</fullName>
    </recommendedName>
</protein>
<dbReference type="OrthoDB" id="4848529at2759"/>
<keyword evidence="3" id="KW-1185">Reference proteome</keyword>
<dbReference type="InterPro" id="IPR001005">
    <property type="entry name" value="SANT/Myb"/>
</dbReference>
<dbReference type="CDD" id="cd00167">
    <property type="entry name" value="SANT"/>
    <property type="match status" value="1"/>
</dbReference>
<evidence type="ECO:0000313" key="2">
    <source>
        <dbReference type="EMBL" id="OAA61486.1"/>
    </source>
</evidence>
<name>A0A167UDR8_CORFA</name>
<evidence type="ECO:0000313" key="3">
    <source>
        <dbReference type="Proteomes" id="UP000076744"/>
    </source>
</evidence>
<dbReference type="GeneID" id="30021857"/>
<accession>A0A167UDR8</accession>
<dbReference type="RefSeq" id="XP_018703741.1">
    <property type="nucleotide sequence ID" value="XM_018849170.1"/>
</dbReference>
<gene>
    <name evidence="2" type="ORF">ISF_05565</name>
</gene>
<comment type="caution">
    <text evidence="2">The sequence shown here is derived from an EMBL/GenBank/DDBJ whole genome shotgun (WGS) entry which is preliminary data.</text>
</comment>
<organism evidence="2 3">
    <name type="scientific">Cordyceps fumosorosea (strain ARSEF 2679)</name>
    <name type="common">Isaria fumosorosea</name>
    <dbReference type="NCBI Taxonomy" id="1081104"/>
    <lineage>
        <taxon>Eukaryota</taxon>
        <taxon>Fungi</taxon>
        <taxon>Dikarya</taxon>
        <taxon>Ascomycota</taxon>
        <taxon>Pezizomycotina</taxon>
        <taxon>Sordariomycetes</taxon>
        <taxon>Hypocreomycetidae</taxon>
        <taxon>Hypocreales</taxon>
        <taxon>Cordycipitaceae</taxon>
        <taxon>Cordyceps</taxon>
    </lineage>
</organism>
<reference evidence="2 3" key="1">
    <citation type="journal article" date="2016" name="Genome Biol. Evol.">
        <title>Divergent and convergent evolution of fungal pathogenicity.</title>
        <authorList>
            <person name="Shang Y."/>
            <person name="Xiao G."/>
            <person name="Zheng P."/>
            <person name="Cen K."/>
            <person name="Zhan S."/>
            <person name="Wang C."/>
        </authorList>
    </citation>
    <scope>NUCLEOTIDE SEQUENCE [LARGE SCALE GENOMIC DNA]</scope>
    <source>
        <strain evidence="2 3">ARSEF 2679</strain>
    </source>
</reference>
<dbReference type="AlphaFoldDB" id="A0A167UDR8"/>
<evidence type="ECO:0000256" key="1">
    <source>
        <dbReference type="SAM" id="MobiDB-lite"/>
    </source>
</evidence>
<sequence>MAKTLADGGAVWTDEARFQLLLRVIAQLQRSGQGIKWDEINLPGRTQKSLQHQWAKIKLQVAELEAAAGQPSTPVKIKGKGAGAKRKAEVPMTPEGSPQKKRTPLPKNSPARNEDSE</sequence>
<feature type="region of interest" description="Disordered" evidence="1">
    <location>
        <begin position="67"/>
        <end position="117"/>
    </location>
</feature>
<evidence type="ECO:0008006" key="4">
    <source>
        <dbReference type="Google" id="ProtNLM"/>
    </source>
</evidence>
<proteinExistence type="predicted"/>